<dbReference type="OrthoDB" id="2151624at2759"/>
<protein>
    <submittedName>
        <fullName evidence="1">Concanavalin A-like protein lectin/glucanase, subgroup</fullName>
    </submittedName>
</protein>
<dbReference type="AlphaFoldDB" id="A0A443Q151"/>
<dbReference type="Pfam" id="PF00560">
    <property type="entry name" value="LRR_1"/>
    <property type="match status" value="3"/>
</dbReference>
<dbReference type="InterPro" id="IPR001611">
    <property type="entry name" value="Leu-rich_rpt"/>
</dbReference>
<accession>A0A443Q151</accession>
<organism evidence="1 2">
    <name type="scientific">Cinnamomum micranthum f. kanehirae</name>
    <dbReference type="NCBI Taxonomy" id="337451"/>
    <lineage>
        <taxon>Eukaryota</taxon>
        <taxon>Viridiplantae</taxon>
        <taxon>Streptophyta</taxon>
        <taxon>Embryophyta</taxon>
        <taxon>Tracheophyta</taxon>
        <taxon>Spermatophyta</taxon>
        <taxon>Magnoliopsida</taxon>
        <taxon>Magnoliidae</taxon>
        <taxon>Laurales</taxon>
        <taxon>Lauraceae</taxon>
        <taxon>Cinnamomum</taxon>
    </lineage>
</organism>
<sequence>MYAKDSSLVGRLCDGEIVKFLKAAFACVVSCPENRPTMLEVYQLLRAIGARYGFICKFNGIECWQPDESKVLNLRLSNMGLRGQFPSSLKNYTSMTGLDLSNNGLSGSLPPNIDEIIPYFVKLDLSSNKFSGNLPASLCKITINPNVLNLQHNQFSGDIPCQFRNPTRLTTFDASNNPLWLCLNLP</sequence>
<dbReference type="SUPFAM" id="SSF52058">
    <property type="entry name" value="L domain-like"/>
    <property type="match status" value="1"/>
</dbReference>
<dbReference type="InterPro" id="IPR050994">
    <property type="entry name" value="At_inactive_RLKs"/>
</dbReference>
<gene>
    <name evidence="1" type="ORF">CKAN_02611700</name>
</gene>
<reference evidence="1 2" key="1">
    <citation type="journal article" date="2019" name="Nat. Plants">
        <title>Stout camphor tree genome fills gaps in understanding of flowering plant genome evolution.</title>
        <authorList>
            <person name="Chaw S.M."/>
            <person name="Liu Y.C."/>
            <person name="Wu Y.W."/>
            <person name="Wang H.Y."/>
            <person name="Lin C.I."/>
            <person name="Wu C.S."/>
            <person name="Ke H.M."/>
            <person name="Chang L.Y."/>
            <person name="Hsu C.Y."/>
            <person name="Yang H.T."/>
            <person name="Sudianto E."/>
            <person name="Hsu M.H."/>
            <person name="Wu K.P."/>
            <person name="Wang L.N."/>
            <person name="Leebens-Mack J.H."/>
            <person name="Tsai I.J."/>
        </authorList>
    </citation>
    <scope>NUCLEOTIDE SEQUENCE [LARGE SCALE GENOMIC DNA]</scope>
    <source>
        <strain evidence="2">cv. Chaw 1501</strain>
        <tissue evidence="1">Young leaves</tissue>
    </source>
</reference>
<name>A0A443Q151_9MAGN</name>
<dbReference type="EMBL" id="QPKB01000012">
    <property type="protein sequence ID" value="RWR96718.1"/>
    <property type="molecule type" value="Genomic_DNA"/>
</dbReference>
<keyword evidence="2" id="KW-1185">Reference proteome</keyword>
<dbReference type="GO" id="GO:0030246">
    <property type="term" value="F:carbohydrate binding"/>
    <property type="evidence" value="ECO:0007669"/>
    <property type="project" value="UniProtKB-KW"/>
</dbReference>
<proteinExistence type="predicted"/>
<keyword evidence="1" id="KW-0430">Lectin</keyword>
<dbReference type="PANTHER" id="PTHR48010:SF55">
    <property type="entry name" value="OS01G0607900 PROTEIN"/>
    <property type="match status" value="1"/>
</dbReference>
<evidence type="ECO:0000313" key="2">
    <source>
        <dbReference type="Proteomes" id="UP000283530"/>
    </source>
</evidence>
<evidence type="ECO:0000313" key="1">
    <source>
        <dbReference type="EMBL" id="RWR96718.1"/>
    </source>
</evidence>
<comment type="caution">
    <text evidence="1">The sequence shown here is derived from an EMBL/GenBank/DDBJ whole genome shotgun (WGS) entry which is preliminary data.</text>
</comment>
<dbReference type="InterPro" id="IPR032675">
    <property type="entry name" value="LRR_dom_sf"/>
</dbReference>
<dbReference type="Gene3D" id="3.80.10.10">
    <property type="entry name" value="Ribonuclease Inhibitor"/>
    <property type="match status" value="1"/>
</dbReference>
<dbReference type="PANTHER" id="PTHR48010">
    <property type="entry name" value="OS05G0588300 PROTEIN"/>
    <property type="match status" value="1"/>
</dbReference>
<dbReference type="Proteomes" id="UP000283530">
    <property type="component" value="Unassembled WGS sequence"/>
</dbReference>
<dbReference type="STRING" id="337451.A0A443Q151"/>